<sequence length="784" mass="88242">MATSEFQFDWLPLDVHLEILAYLPPGDIISVRRVCRQLCRVTKCRPLWVNVLHQIMAKHAVTEASYPVRSMGRASLERLSRLYERFLGSIRNHKEKPILPVNTHTLSRRLTKSETDQLSICTSGVAVDMRLLAGGRFLLTLSVDSIDFPSSTLFTLWDLGLNLRMNPPIKALARLLERTNELQLWLFFADQEMAETLWAVSVQRLTTSLLILVHKVTLSPQPTIEYFATHEAPLSHYEMPCTVALIPGTRTVVLSGHSDGRSYLRVWDFMGNRAAHLKGPCSSGYEQTSIFPFDGGILYTFKSRILGYSIPQLQPCSPNQILEPHSPQLAALVPSTTPEGFYVEYNNSSTFFPPLHSPARLLLVDDSQLHILDVSATIDKPRISRKIVSITDHRIHAALGDDCMNVGDDNLCFLSVAYLGALASLLDVRMTPGSDGKIHLDFVQAELRPDLDSTIRLQAISPLLCRHCILTRDGRVHVCRRLRDATQRRSLWLHALREFMTLHSVNETSFPLASLSDRHLEHLTRMQDRFADLIRKNDKKCILPLTSRTITSHLTDREARQYGINTAGVIDDMYLLSGGRFLMTLSTAQHDFPNSTLYTLWDLGLNLRMDPPILPLARFLQQTSDLQLLLFFADTKVEGLLWAVSTQRLLNSTMILVHQVLAMGSQAKIDLFAKHEVPSSSSATQCGVALIPGTRSIAWAGHHNGRNYLRIWDFDQDSAAHLVGLECSGSETIFLFPYNDCIFYAFANQILIYNIPQLQPVSPNSAFHEHKPALTILAPLTSRD</sequence>
<feature type="non-terminal residue" evidence="2">
    <location>
        <position position="784"/>
    </location>
</feature>
<evidence type="ECO:0000313" key="2">
    <source>
        <dbReference type="EMBL" id="PPQ82803.1"/>
    </source>
</evidence>
<dbReference type="Proteomes" id="UP000284706">
    <property type="component" value="Unassembled WGS sequence"/>
</dbReference>
<reference evidence="2 3" key="1">
    <citation type="journal article" date="2018" name="Evol. Lett.">
        <title>Horizontal gene cluster transfer increased hallucinogenic mushroom diversity.</title>
        <authorList>
            <person name="Reynolds H.T."/>
            <person name="Vijayakumar V."/>
            <person name="Gluck-Thaler E."/>
            <person name="Korotkin H.B."/>
            <person name="Matheny P.B."/>
            <person name="Slot J.C."/>
        </authorList>
    </citation>
    <scope>NUCLEOTIDE SEQUENCE [LARGE SCALE GENOMIC DNA]</scope>
    <source>
        <strain evidence="2 3">SRW20</strain>
    </source>
</reference>
<feature type="domain" description="F-box" evidence="1">
    <location>
        <begin position="5"/>
        <end position="51"/>
    </location>
</feature>
<dbReference type="PROSITE" id="PS50181">
    <property type="entry name" value="FBOX"/>
    <property type="match status" value="1"/>
</dbReference>
<comment type="caution">
    <text evidence="2">The sequence shown here is derived from an EMBL/GenBank/DDBJ whole genome shotgun (WGS) entry which is preliminary data.</text>
</comment>
<dbReference type="EMBL" id="NHYE01004702">
    <property type="protein sequence ID" value="PPQ82803.1"/>
    <property type="molecule type" value="Genomic_DNA"/>
</dbReference>
<organism evidence="2 3">
    <name type="scientific">Gymnopilus dilepis</name>
    <dbReference type="NCBI Taxonomy" id="231916"/>
    <lineage>
        <taxon>Eukaryota</taxon>
        <taxon>Fungi</taxon>
        <taxon>Dikarya</taxon>
        <taxon>Basidiomycota</taxon>
        <taxon>Agaricomycotina</taxon>
        <taxon>Agaricomycetes</taxon>
        <taxon>Agaricomycetidae</taxon>
        <taxon>Agaricales</taxon>
        <taxon>Agaricineae</taxon>
        <taxon>Hymenogastraceae</taxon>
        <taxon>Gymnopilus</taxon>
    </lineage>
</organism>
<keyword evidence="3" id="KW-1185">Reference proteome</keyword>
<name>A0A409WWA8_9AGAR</name>
<dbReference type="OrthoDB" id="2688364at2759"/>
<evidence type="ECO:0000313" key="3">
    <source>
        <dbReference type="Proteomes" id="UP000284706"/>
    </source>
</evidence>
<dbReference type="SUPFAM" id="SSF81383">
    <property type="entry name" value="F-box domain"/>
    <property type="match status" value="1"/>
</dbReference>
<dbReference type="InterPro" id="IPR036047">
    <property type="entry name" value="F-box-like_dom_sf"/>
</dbReference>
<protein>
    <recommendedName>
        <fullName evidence="1">F-box domain-containing protein</fullName>
    </recommendedName>
</protein>
<dbReference type="Gene3D" id="1.20.1280.50">
    <property type="match status" value="1"/>
</dbReference>
<dbReference type="InParanoid" id="A0A409WWA8"/>
<dbReference type="AlphaFoldDB" id="A0A409WWA8"/>
<dbReference type="SMART" id="SM00256">
    <property type="entry name" value="FBOX"/>
    <property type="match status" value="1"/>
</dbReference>
<proteinExistence type="predicted"/>
<dbReference type="InterPro" id="IPR001810">
    <property type="entry name" value="F-box_dom"/>
</dbReference>
<dbReference type="Pfam" id="PF12937">
    <property type="entry name" value="F-box-like"/>
    <property type="match status" value="1"/>
</dbReference>
<evidence type="ECO:0000259" key="1">
    <source>
        <dbReference type="PROSITE" id="PS50181"/>
    </source>
</evidence>
<accession>A0A409WWA8</accession>
<gene>
    <name evidence="2" type="ORF">CVT26_007997</name>
</gene>